<name>A8MIX8_ALKOO</name>
<keyword evidence="1" id="KW-0812">Transmembrane</keyword>
<dbReference type="InterPro" id="IPR021359">
    <property type="entry name" value="DUF2812"/>
</dbReference>
<feature type="transmembrane region" description="Helical" evidence="1">
    <location>
        <begin position="144"/>
        <end position="167"/>
    </location>
</feature>
<reference evidence="3" key="1">
    <citation type="submission" date="2007-10" db="EMBL/GenBank/DDBJ databases">
        <title>Complete genome of Alkaliphilus oremlandii OhILAs.</title>
        <authorList>
            <person name="Copeland A."/>
            <person name="Lucas S."/>
            <person name="Lapidus A."/>
            <person name="Barry K."/>
            <person name="Detter J.C."/>
            <person name="Glavina del Rio T."/>
            <person name="Hammon N."/>
            <person name="Israni S."/>
            <person name="Dalin E."/>
            <person name="Tice H."/>
            <person name="Pitluck S."/>
            <person name="Chain P."/>
            <person name="Malfatti S."/>
            <person name="Shin M."/>
            <person name="Vergez L."/>
            <person name="Schmutz J."/>
            <person name="Larimer F."/>
            <person name="Land M."/>
            <person name="Hauser L."/>
            <person name="Kyrpides N."/>
            <person name="Mikhailova N."/>
            <person name="Stolz J.F."/>
            <person name="Dawson A."/>
            <person name="Fisher E."/>
            <person name="Crable B."/>
            <person name="Perera E."/>
            <person name="Lisak J."/>
            <person name="Ranganathan M."/>
            <person name="Basu P."/>
            <person name="Richardson P."/>
        </authorList>
    </citation>
    <scope>NUCLEOTIDE SEQUENCE [LARGE SCALE GENOMIC DNA]</scope>
    <source>
        <strain evidence="3">OhILAs</strain>
    </source>
</reference>
<keyword evidence="1" id="KW-0472">Membrane</keyword>
<keyword evidence="1" id="KW-1133">Transmembrane helix</keyword>
<evidence type="ECO:0008006" key="4">
    <source>
        <dbReference type="Google" id="ProtNLM"/>
    </source>
</evidence>
<organism evidence="2 3">
    <name type="scientific">Alkaliphilus oremlandii (strain OhILAs)</name>
    <name type="common">Clostridium oremlandii (strain OhILAs)</name>
    <dbReference type="NCBI Taxonomy" id="350688"/>
    <lineage>
        <taxon>Bacteria</taxon>
        <taxon>Bacillati</taxon>
        <taxon>Bacillota</taxon>
        <taxon>Clostridia</taxon>
        <taxon>Peptostreptococcales</taxon>
        <taxon>Natronincolaceae</taxon>
        <taxon>Alkaliphilus</taxon>
    </lineage>
</organism>
<dbReference type="STRING" id="350688.Clos_2225"/>
<accession>A8MIX8</accession>
<dbReference type="AlphaFoldDB" id="A8MIX8"/>
<dbReference type="Pfam" id="PF11193">
    <property type="entry name" value="DUF2812"/>
    <property type="match status" value="1"/>
</dbReference>
<proteinExistence type="predicted"/>
<evidence type="ECO:0000256" key="1">
    <source>
        <dbReference type="SAM" id="Phobius"/>
    </source>
</evidence>
<dbReference type="EMBL" id="CP000853">
    <property type="protein sequence ID" value="ABW19760.1"/>
    <property type="molecule type" value="Genomic_DNA"/>
</dbReference>
<gene>
    <name evidence="2" type="ordered locus">Clos_2225</name>
</gene>
<dbReference type="OrthoDB" id="8757095at2"/>
<feature type="transmembrane region" description="Helical" evidence="1">
    <location>
        <begin position="114"/>
        <end position="138"/>
    </location>
</feature>
<protein>
    <recommendedName>
        <fullName evidence="4">DUF2812 domain-containing protein</fullName>
    </recommendedName>
</protein>
<dbReference type="HOGENOM" id="CLU_101727_0_0_9"/>
<dbReference type="Proteomes" id="UP000000269">
    <property type="component" value="Chromosome"/>
</dbReference>
<dbReference type="KEGG" id="aoe:Clos_2225"/>
<dbReference type="RefSeq" id="WP_012160069.1">
    <property type="nucleotide sequence ID" value="NC_009922.1"/>
</dbReference>
<sequence>MRKTVYKWFWAWSFDREEQWLNEMAAKGLALVAIGFCKYTFEESTPGEYEVRLELLENLPTHAESKRYIQFVEETDAEYLGAIFRWVYFRKKKSKGAFDLYSDCSSRIKHLNRILSLIAVCSIFNISNGINNLFLYFAMGATLANLWIGILCAAFGLLTGYGCIQIYSKRRKLQKQNQLFEQ</sequence>
<evidence type="ECO:0000313" key="3">
    <source>
        <dbReference type="Proteomes" id="UP000000269"/>
    </source>
</evidence>
<dbReference type="eggNOG" id="ENOG5032UIA">
    <property type="taxonomic scope" value="Bacteria"/>
</dbReference>
<keyword evidence="3" id="KW-1185">Reference proteome</keyword>
<evidence type="ECO:0000313" key="2">
    <source>
        <dbReference type="EMBL" id="ABW19760.1"/>
    </source>
</evidence>